<dbReference type="SUPFAM" id="SSF55785">
    <property type="entry name" value="PYP-like sensor domain (PAS domain)"/>
    <property type="match status" value="3"/>
</dbReference>
<dbReference type="RefSeq" id="WP_386105725.1">
    <property type="nucleotide sequence ID" value="NZ_JBHTJR010000022.1"/>
</dbReference>
<evidence type="ECO:0000256" key="3">
    <source>
        <dbReference type="ARBA" id="ARBA00022603"/>
    </source>
</evidence>
<dbReference type="CDD" id="cd16434">
    <property type="entry name" value="CheB-CheR_fusion"/>
    <property type="match status" value="1"/>
</dbReference>
<dbReference type="InterPro" id="IPR000700">
    <property type="entry name" value="PAS-assoc_C"/>
</dbReference>
<feature type="domain" description="PAC" evidence="10">
    <location>
        <begin position="1071"/>
        <end position="1124"/>
    </location>
</feature>
<evidence type="ECO:0000259" key="9">
    <source>
        <dbReference type="PROSITE" id="PS50112"/>
    </source>
</evidence>
<accession>A0ABW3JS88</accession>
<dbReference type="Gene3D" id="3.30.450.20">
    <property type="entry name" value="PAS domain"/>
    <property type="match status" value="3"/>
</dbReference>
<comment type="catalytic activity">
    <reaction evidence="2">
        <text>L-glutamyl-[protein] + S-adenosyl-L-methionine = [protein]-L-glutamate 5-O-methyl ester + S-adenosyl-L-homocysteine</text>
        <dbReference type="Rhea" id="RHEA:24452"/>
        <dbReference type="Rhea" id="RHEA-COMP:10208"/>
        <dbReference type="Rhea" id="RHEA-COMP:10311"/>
        <dbReference type="ChEBI" id="CHEBI:29973"/>
        <dbReference type="ChEBI" id="CHEBI:57856"/>
        <dbReference type="ChEBI" id="CHEBI:59789"/>
        <dbReference type="ChEBI" id="CHEBI:82795"/>
        <dbReference type="EC" id="2.1.1.80"/>
    </reaction>
</comment>
<dbReference type="SMART" id="SM00388">
    <property type="entry name" value="HisKA"/>
    <property type="match status" value="1"/>
</dbReference>
<dbReference type="EMBL" id="JBHTJR010000022">
    <property type="protein sequence ID" value="MFD0992433.1"/>
    <property type="molecule type" value="Genomic_DNA"/>
</dbReference>
<dbReference type="InterPro" id="IPR035909">
    <property type="entry name" value="CheB_C"/>
</dbReference>
<dbReference type="InterPro" id="IPR022641">
    <property type="entry name" value="CheR_N"/>
</dbReference>
<sequence>MAKSKQVENDLEKIDHNKQIDFHVVGIGASAGGLEALKVFFDNVPADFNHALVIIQHLSPDYKSLMAELLSRNTDLPIQEAEDGMKVLPGHVYLIPAKKNMTFVAGKLQLTDKPLGSGLNLPIDIFFKSLAENQGKKAIGIVLSGTGSDGTRGIRAIKELGGMVMVQNPQDAKFDGMPNSAIATGLVDYILPTSDIPVELLNFINHPKSNADEEEERKFLIDKDFNRVLAFVHKKTGIDFSSYKPPTLIRRIIRRMSVNQVDTIAHYLNYLYENNEEAEILYREFLIGVTKFFRDNDAFKYINENVIPEIFKSKKVDEPVKVWSVGCSTGEEAYSLAILIHEYMEKNAINKEVKVFATDLDLGAIQKANKGIFSESIIADLSASRIKKYFLKKDEVYHISPEIRRMIIFSQHNAAQDPPFTKMDLITCRNLLIYLQPQLQQKLLSNLHYATSVNKFLFLGPSETIGNLNQSFAVLSRKWKVFKNLEPARFVDLYNYNRNNTQFSSLSLPIKNQSQPRIEHILSETLSEVLLEEFGAASAYVDDNFELISADGNFKQYLQLPNKRFRSFNILKMLPSHISIALSTAIRKVEKTGKKVVYRNVSTDNALNGDIINISISPVKIKSSYRKIFLILFTKELKSLDSVVDNTNVIENAHKTFNIERERLMSLEQELVDTKANLQAMIEEVETSNEELQATNEELLASNEELQSTNEELQSVNEELYTVNSEHQEKMEELALLNDDLENLINSIDIGVIFLDNHLKIRKFSPSVKQFFNIIHSDIGRPITHFKSTLGEVNQEELIDKIIYVIREQETLQKEVQINDSKWYLKRIHPFKSAKTINEGVVISFVDITHLKELELELNKSNKFFKKISNIVPGIIYILNHETMSNEYVSDGLYSVLGYSAKEIQSLGGDLIDTLIHPDDLEKVMKHHEKVANSDKKDVLDLEYRVKHKDGTYRWLLTKDTIFETVPDTKKIKQIGVATDITRIKEAEDKINKANYVYNTIIEGAMAGYWDWNIPDNTEFMSPTFKKMFGYEDHEVPNTPNWWQEHIHPDDLPLVLESFNKHVETKGEFPYDNEVRYFHKDGSIVWVYCRGKVIEWGEDGKPVRMVGTHVDITSIKEMVNELEQFAYITTHDIKSPITNIDNYLSLLRKDDDITKERSQQALYWIEQSIEQAKQTINDLILVVKAKKEINITKEDVNLAEVYEYVKQGLLSEIQNSQASIISDFSQANTVSFNKSKAISVVQNLLSNALKYRDDNRKLKIEVTTTIENNYICLHVKDNGSGINLERDKDKVFGLFKRAHSNISGNGVGLYLTKQSIENMGGKIEVESEVGVGTIFKVYFMN</sequence>
<dbReference type="SUPFAM" id="SSF55874">
    <property type="entry name" value="ATPase domain of HSP90 chaperone/DNA topoisomerase II/histidine kinase"/>
    <property type="match status" value="1"/>
</dbReference>
<keyword evidence="6" id="KW-0378">Hydrolase</keyword>
<dbReference type="Gene3D" id="1.10.155.10">
    <property type="entry name" value="Chemotaxis receptor methyltransferase CheR, N-terminal domain"/>
    <property type="match status" value="1"/>
</dbReference>
<keyword evidence="5" id="KW-0949">S-adenosyl-L-methionine</keyword>
<dbReference type="SUPFAM" id="SSF52738">
    <property type="entry name" value="Methylesterase CheB, C-terminal domain"/>
    <property type="match status" value="1"/>
</dbReference>
<dbReference type="SUPFAM" id="SSF53335">
    <property type="entry name" value="S-adenosyl-L-methionine-dependent methyltransferases"/>
    <property type="match status" value="1"/>
</dbReference>
<feature type="domain" description="CheR-type methyltransferase" evidence="12">
    <location>
        <begin position="213"/>
        <end position="495"/>
    </location>
</feature>
<dbReference type="SUPFAM" id="SSF47384">
    <property type="entry name" value="Homodimeric domain of signal transducing histidine kinase"/>
    <property type="match status" value="1"/>
</dbReference>
<evidence type="ECO:0000256" key="6">
    <source>
        <dbReference type="PROSITE-ProRule" id="PRU00050"/>
    </source>
</evidence>
<feature type="domain" description="Histidine kinase" evidence="8">
    <location>
        <begin position="1128"/>
        <end position="1341"/>
    </location>
</feature>
<dbReference type="Pfam" id="PF02518">
    <property type="entry name" value="HATPase_c"/>
    <property type="match status" value="1"/>
</dbReference>
<evidence type="ECO:0000256" key="7">
    <source>
        <dbReference type="SAM" id="Coils"/>
    </source>
</evidence>
<evidence type="ECO:0000313" key="14">
    <source>
        <dbReference type="Proteomes" id="UP001597062"/>
    </source>
</evidence>
<comment type="catalytic activity">
    <reaction evidence="1">
        <text>ATP + protein L-histidine = ADP + protein N-phospho-L-histidine.</text>
        <dbReference type="EC" id="2.7.13.3"/>
    </reaction>
</comment>
<keyword evidence="3" id="KW-0489">Methyltransferase</keyword>
<dbReference type="Gene3D" id="3.40.50.150">
    <property type="entry name" value="Vaccinia Virus protein VP39"/>
    <property type="match status" value="1"/>
</dbReference>
<feature type="active site" evidence="6">
    <location>
        <position position="57"/>
    </location>
</feature>
<evidence type="ECO:0000259" key="10">
    <source>
        <dbReference type="PROSITE" id="PS50113"/>
    </source>
</evidence>
<dbReference type="CDD" id="cd00130">
    <property type="entry name" value="PAS"/>
    <property type="match status" value="3"/>
</dbReference>
<dbReference type="PROSITE" id="PS50109">
    <property type="entry name" value="HIS_KIN"/>
    <property type="match status" value="1"/>
</dbReference>
<dbReference type="PROSITE" id="PS50112">
    <property type="entry name" value="PAS"/>
    <property type="match status" value="2"/>
</dbReference>
<dbReference type="SMART" id="SM00138">
    <property type="entry name" value="MeTrc"/>
    <property type="match status" value="1"/>
</dbReference>
<dbReference type="Gene3D" id="1.10.287.130">
    <property type="match status" value="1"/>
</dbReference>
<dbReference type="SMART" id="SM00387">
    <property type="entry name" value="HATPase_c"/>
    <property type="match status" value="1"/>
</dbReference>
<feature type="coiled-coil region" evidence="7">
    <location>
        <begin position="650"/>
        <end position="747"/>
    </location>
</feature>
<dbReference type="InterPro" id="IPR022642">
    <property type="entry name" value="CheR_C"/>
</dbReference>
<comment type="caution">
    <text evidence="13">The sequence shown here is derived from an EMBL/GenBank/DDBJ whole genome shotgun (WGS) entry which is preliminary data.</text>
</comment>
<dbReference type="InterPro" id="IPR036097">
    <property type="entry name" value="HisK_dim/P_sf"/>
</dbReference>
<dbReference type="InterPro" id="IPR029063">
    <property type="entry name" value="SAM-dependent_MTases_sf"/>
</dbReference>
<dbReference type="InterPro" id="IPR036890">
    <property type="entry name" value="HATPase_C_sf"/>
</dbReference>
<dbReference type="InterPro" id="IPR035965">
    <property type="entry name" value="PAS-like_dom_sf"/>
</dbReference>
<keyword evidence="4" id="KW-0808">Transferase</keyword>
<name>A0ABW3JS88_9FLAO</name>
<evidence type="ECO:0000259" key="12">
    <source>
        <dbReference type="PROSITE" id="PS50123"/>
    </source>
</evidence>
<dbReference type="Pfam" id="PF01739">
    <property type="entry name" value="CheR"/>
    <property type="match status" value="1"/>
</dbReference>
<feature type="domain" description="CheB-type methylesterase" evidence="11">
    <location>
        <begin position="24"/>
        <end position="207"/>
    </location>
</feature>
<dbReference type="Pfam" id="PF00512">
    <property type="entry name" value="HisKA"/>
    <property type="match status" value="1"/>
</dbReference>
<feature type="domain" description="PAS" evidence="9">
    <location>
        <begin position="861"/>
        <end position="935"/>
    </location>
</feature>
<dbReference type="InterPro" id="IPR013655">
    <property type="entry name" value="PAS_fold_3"/>
</dbReference>
<dbReference type="InterPro" id="IPR000673">
    <property type="entry name" value="Sig_transdc_resp-reg_Me-estase"/>
</dbReference>
<dbReference type="NCBIfam" id="TIGR00229">
    <property type="entry name" value="sensory_box"/>
    <property type="match status" value="2"/>
</dbReference>
<dbReference type="Proteomes" id="UP001597062">
    <property type="component" value="Unassembled WGS sequence"/>
</dbReference>
<feature type="domain" description="PAC" evidence="10">
    <location>
        <begin position="940"/>
        <end position="993"/>
    </location>
</feature>
<dbReference type="InterPro" id="IPR003661">
    <property type="entry name" value="HisK_dim/P_dom"/>
</dbReference>
<dbReference type="Gene3D" id="3.40.50.180">
    <property type="entry name" value="Methylesterase CheB, C-terminal domain"/>
    <property type="match status" value="1"/>
</dbReference>
<gene>
    <name evidence="13" type="ORF">ACFQ1U_04380</name>
</gene>
<keyword evidence="6" id="KW-0145">Chemotaxis</keyword>
<dbReference type="PROSITE" id="PS50122">
    <property type="entry name" value="CHEB"/>
    <property type="match status" value="1"/>
</dbReference>
<proteinExistence type="predicted"/>
<dbReference type="Pfam" id="PF13596">
    <property type="entry name" value="PAS_10"/>
    <property type="match status" value="1"/>
</dbReference>
<feature type="active site" evidence="6">
    <location>
        <position position="30"/>
    </location>
</feature>
<dbReference type="PROSITE" id="PS50123">
    <property type="entry name" value="CHER"/>
    <property type="match status" value="1"/>
</dbReference>
<dbReference type="InterPro" id="IPR005467">
    <property type="entry name" value="His_kinase_dom"/>
</dbReference>
<dbReference type="Pfam" id="PF08447">
    <property type="entry name" value="PAS_3"/>
    <property type="match status" value="2"/>
</dbReference>
<keyword evidence="7" id="KW-0175">Coiled coil</keyword>
<dbReference type="SMART" id="SM00091">
    <property type="entry name" value="PAS"/>
    <property type="match status" value="3"/>
</dbReference>
<evidence type="ECO:0000259" key="8">
    <source>
        <dbReference type="PROSITE" id="PS50109"/>
    </source>
</evidence>
<dbReference type="Gene3D" id="2.10.70.100">
    <property type="match status" value="1"/>
</dbReference>
<dbReference type="CDD" id="cd00082">
    <property type="entry name" value="HisKA"/>
    <property type="match status" value="1"/>
</dbReference>
<dbReference type="InterPro" id="IPR000014">
    <property type="entry name" value="PAS"/>
</dbReference>
<evidence type="ECO:0000256" key="4">
    <source>
        <dbReference type="ARBA" id="ARBA00022679"/>
    </source>
</evidence>
<feature type="active site" evidence="6">
    <location>
        <position position="149"/>
    </location>
</feature>
<dbReference type="SMART" id="SM00086">
    <property type="entry name" value="PAC"/>
    <property type="match status" value="2"/>
</dbReference>
<evidence type="ECO:0000313" key="13">
    <source>
        <dbReference type="EMBL" id="MFD0992433.1"/>
    </source>
</evidence>
<dbReference type="InterPro" id="IPR003594">
    <property type="entry name" value="HATPase_dom"/>
</dbReference>
<reference evidence="14" key="1">
    <citation type="journal article" date="2019" name="Int. J. Syst. Evol. Microbiol.">
        <title>The Global Catalogue of Microorganisms (GCM) 10K type strain sequencing project: providing services to taxonomists for standard genome sequencing and annotation.</title>
        <authorList>
            <consortium name="The Broad Institute Genomics Platform"/>
            <consortium name="The Broad Institute Genome Sequencing Center for Infectious Disease"/>
            <person name="Wu L."/>
            <person name="Ma J."/>
        </authorList>
    </citation>
    <scope>NUCLEOTIDE SEQUENCE [LARGE SCALE GENOMIC DNA]</scope>
    <source>
        <strain evidence="14">CCUG 60527</strain>
    </source>
</reference>
<dbReference type="InterPro" id="IPR001610">
    <property type="entry name" value="PAC"/>
</dbReference>
<dbReference type="PROSITE" id="PS50113">
    <property type="entry name" value="PAC"/>
    <property type="match status" value="2"/>
</dbReference>
<dbReference type="InterPro" id="IPR050903">
    <property type="entry name" value="Bact_Chemotaxis_MeTrfase"/>
</dbReference>
<evidence type="ECO:0000256" key="5">
    <source>
        <dbReference type="ARBA" id="ARBA00022691"/>
    </source>
</evidence>
<organism evidence="13 14">
    <name type="scientific">Tenacibaculum geojense</name>
    <dbReference type="NCBI Taxonomy" id="915352"/>
    <lineage>
        <taxon>Bacteria</taxon>
        <taxon>Pseudomonadati</taxon>
        <taxon>Bacteroidota</taxon>
        <taxon>Flavobacteriia</taxon>
        <taxon>Flavobacteriales</taxon>
        <taxon>Flavobacteriaceae</taxon>
        <taxon>Tenacibaculum</taxon>
    </lineage>
</organism>
<dbReference type="Gene3D" id="3.30.565.10">
    <property type="entry name" value="Histidine kinase-like ATPase, C-terminal domain"/>
    <property type="match status" value="1"/>
</dbReference>
<dbReference type="Pfam" id="PF01339">
    <property type="entry name" value="CheB_methylest"/>
    <property type="match status" value="1"/>
</dbReference>
<dbReference type="Pfam" id="PF03705">
    <property type="entry name" value="CheR_N"/>
    <property type="match status" value="1"/>
</dbReference>
<dbReference type="PRINTS" id="PR00996">
    <property type="entry name" value="CHERMTFRASE"/>
</dbReference>
<evidence type="ECO:0000259" key="11">
    <source>
        <dbReference type="PROSITE" id="PS50122"/>
    </source>
</evidence>
<dbReference type="SUPFAM" id="SSF47757">
    <property type="entry name" value="Chemotaxis receptor methyltransferase CheR, N-terminal domain"/>
    <property type="match status" value="1"/>
</dbReference>
<protein>
    <submittedName>
        <fullName evidence="13">Chemotaxis protein CheB</fullName>
    </submittedName>
</protein>
<evidence type="ECO:0000256" key="2">
    <source>
        <dbReference type="ARBA" id="ARBA00001541"/>
    </source>
</evidence>
<dbReference type="InterPro" id="IPR036804">
    <property type="entry name" value="CheR_N_sf"/>
</dbReference>
<feature type="domain" description="PAS" evidence="9">
    <location>
        <begin position="994"/>
        <end position="1066"/>
    </location>
</feature>
<keyword evidence="14" id="KW-1185">Reference proteome</keyword>
<evidence type="ECO:0000256" key="1">
    <source>
        <dbReference type="ARBA" id="ARBA00000085"/>
    </source>
</evidence>
<dbReference type="InterPro" id="IPR000780">
    <property type="entry name" value="CheR_MeTrfase"/>
</dbReference>
<dbReference type="PANTHER" id="PTHR24422">
    <property type="entry name" value="CHEMOTAXIS PROTEIN METHYLTRANSFERASE"/>
    <property type="match status" value="1"/>
</dbReference>